<dbReference type="PANTHER" id="PTHR38224">
    <property type="entry name" value="PHLOEM SPECIFIC PROTEIN"/>
    <property type="match status" value="1"/>
</dbReference>
<proteinExistence type="predicted"/>
<keyword evidence="2" id="KW-1185">Reference proteome</keyword>
<name>A0A7N2MN32_QUELO</name>
<evidence type="ECO:0000313" key="2">
    <source>
        <dbReference type="Proteomes" id="UP000594261"/>
    </source>
</evidence>
<dbReference type="Gramene" id="QL10p006881:mrna">
    <property type="protein sequence ID" value="QL10p006881:mrna:CDS:1"/>
    <property type="gene ID" value="QL10p006881"/>
</dbReference>
<reference evidence="1 2" key="1">
    <citation type="journal article" date="2016" name="G3 (Bethesda)">
        <title>First Draft Assembly and Annotation of the Genome of a California Endemic Oak Quercus lobata Nee (Fagaceae).</title>
        <authorList>
            <person name="Sork V.L."/>
            <person name="Fitz-Gibbon S.T."/>
            <person name="Puiu D."/>
            <person name="Crepeau M."/>
            <person name="Gugger P.F."/>
            <person name="Sherman R."/>
            <person name="Stevens K."/>
            <person name="Langley C.H."/>
            <person name="Pellegrini M."/>
            <person name="Salzberg S.L."/>
        </authorList>
    </citation>
    <scope>NUCLEOTIDE SEQUENCE [LARGE SCALE GENOMIC DNA]</scope>
    <source>
        <strain evidence="1 2">cv. SW786</strain>
    </source>
</reference>
<evidence type="ECO:0008006" key="3">
    <source>
        <dbReference type="Google" id="ProtNLM"/>
    </source>
</evidence>
<dbReference type="OMA" id="HFEDKVE"/>
<dbReference type="Proteomes" id="UP000594261">
    <property type="component" value="Chromosome 10"/>
</dbReference>
<protein>
    <recommendedName>
        <fullName evidence="3">Phloem specific protein</fullName>
    </recommendedName>
</protein>
<dbReference type="PANTHER" id="PTHR38224:SF1">
    <property type="entry name" value="PHLOEM SPECIFIC PROTEIN"/>
    <property type="match status" value="1"/>
</dbReference>
<accession>A0A7N2MN32</accession>
<evidence type="ECO:0000313" key="1">
    <source>
        <dbReference type="EnsemblPlants" id="QL10p006881:mrna:CDS:1"/>
    </source>
</evidence>
<reference evidence="1" key="2">
    <citation type="submission" date="2021-01" db="UniProtKB">
        <authorList>
            <consortium name="EnsemblPlants"/>
        </authorList>
    </citation>
    <scope>IDENTIFICATION</scope>
</reference>
<sequence>MYTPRQTHSWEATPQNVSHYPLYKPLNNNVTYEEKVTYEENRGPHHQHHHNHHPHFEDKVEVIEYEEVVDDGRYGNCRDKAEVVEYERVERHKNGNHEVYQERVDIESDGYIRQKHKNFELPKWASYRVR</sequence>
<organism evidence="1 2">
    <name type="scientific">Quercus lobata</name>
    <name type="common">Valley oak</name>
    <dbReference type="NCBI Taxonomy" id="97700"/>
    <lineage>
        <taxon>Eukaryota</taxon>
        <taxon>Viridiplantae</taxon>
        <taxon>Streptophyta</taxon>
        <taxon>Embryophyta</taxon>
        <taxon>Tracheophyta</taxon>
        <taxon>Spermatophyta</taxon>
        <taxon>Magnoliopsida</taxon>
        <taxon>eudicotyledons</taxon>
        <taxon>Gunneridae</taxon>
        <taxon>Pentapetalae</taxon>
        <taxon>rosids</taxon>
        <taxon>fabids</taxon>
        <taxon>Fagales</taxon>
        <taxon>Fagaceae</taxon>
        <taxon>Quercus</taxon>
    </lineage>
</organism>
<dbReference type="EMBL" id="LRBV02000010">
    <property type="status" value="NOT_ANNOTATED_CDS"/>
    <property type="molecule type" value="Genomic_DNA"/>
</dbReference>
<dbReference type="InParanoid" id="A0A7N2MN32"/>
<dbReference type="AlphaFoldDB" id="A0A7N2MN32"/>
<dbReference type="EnsemblPlants" id="QL10p006881:mrna">
    <property type="protein sequence ID" value="QL10p006881:mrna:CDS:1"/>
    <property type="gene ID" value="QL10p006881"/>
</dbReference>